<feature type="transmembrane region" description="Helical" evidence="5">
    <location>
        <begin position="291"/>
        <end position="308"/>
    </location>
</feature>
<organism evidence="7 8">
    <name type="scientific">Nematostella vectensis</name>
    <name type="common">Starlet sea anemone</name>
    <dbReference type="NCBI Taxonomy" id="45351"/>
    <lineage>
        <taxon>Eukaryota</taxon>
        <taxon>Metazoa</taxon>
        <taxon>Cnidaria</taxon>
        <taxon>Anthozoa</taxon>
        <taxon>Hexacorallia</taxon>
        <taxon>Actiniaria</taxon>
        <taxon>Edwardsiidae</taxon>
        <taxon>Nematostella</taxon>
    </lineage>
</organism>
<feature type="transmembrane region" description="Helical" evidence="5">
    <location>
        <begin position="78"/>
        <end position="96"/>
    </location>
</feature>
<dbReference type="PhylomeDB" id="A7RFQ2"/>
<gene>
    <name evidence="7" type="ORF">NEMVEDRAFT_v1g237905</name>
</gene>
<dbReference type="Proteomes" id="UP000001593">
    <property type="component" value="Unassembled WGS sequence"/>
</dbReference>
<feature type="transmembrane region" description="Helical" evidence="5">
    <location>
        <begin position="46"/>
        <end position="66"/>
    </location>
</feature>
<dbReference type="Pfam" id="PF07690">
    <property type="entry name" value="MFS_1"/>
    <property type="match status" value="2"/>
</dbReference>
<dbReference type="PANTHER" id="PTHR23510">
    <property type="entry name" value="INNER MEMBRANE TRANSPORT PROTEIN YAJR"/>
    <property type="match status" value="1"/>
</dbReference>
<name>A7RFQ2_NEMVE</name>
<dbReference type="InterPro" id="IPR020846">
    <property type="entry name" value="MFS_dom"/>
</dbReference>
<evidence type="ECO:0000313" key="7">
    <source>
        <dbReference type="EMBL" id="EDO49760.1"/>
    </source>
</evidence>
<evidence type="ECO:0000256" key="5">
    <source>
        <dbReference type="SAM" id="Phobius"/>
    </source>
</evidence>
<dbReference type="OrthoDB" id="370281at2759"/>
<feature type="transmembrane region" description="Helical" evidence="5">
    <location>
        <begin position="386"/>
        <end position="411"/>
    </location>
</feature>
<sequence length="502" mass="55978">MENVKKKKVLTKISIGLFFLFAGMEYAVILPTMWLYASERFQAESWFYGIIFAAFSFSSLIMSPLFGMWVDYTRNTKACILFANLFEMGGNFLYFIAWSKYWILGGRLVAGIGAGVSSAIFAQIARTTTEEERTSVYSIAMGLRQFGLLIGPGMNVFLKECNFKLGPFKVDHYTSPGLFMAAIWLLQEILMIFMYYDLPSVNQNDKEPVFTEKPQITNGLHANKEGITNGGLSHLPDNIGSINTAAKDNLCEISSLNNSDSATVHKRRSSSVSSHIVDTWRLSKELMREEIIIILASQFIMFFNETAFEALFTPLSNHLLGWKELENSVAYCLIALEAILTFVLVSKVSKRLSDRWLMVIGVIFEGLALVWYLIMLADSKPYEAKILPTVIVGTLIIVFGLPFFSVANISLLSKLTDDKVQGVVQGFQRSSTGVAMILGPMWGGSLVDRLFLLLAVMFGLEVFLAILMALSFGRLKAPSSSKLDMPSQYAEISTDENKPLLS</sequence>
<accession>A7RFQ2</accession>
<dbReference type="InterPro" id="IPR036259">
    <property type="entry name" value="MFS_trans_sf"/>
</dbReference>
<comment type="subcellular location">
    <subcellularLocation>
        <location evidence="1">Membrane</location>
        <topology evidence="1">Multi-pass membrane protein</topology>
    </subcellularLocation>
</comment>
<feature type="transmembrane region" description="Helical" evidence="5">
    <location>
        <begin position="102"/>
        <end position="124"/>
    </location>
</feature>
<feature type="domain" description="Major facilitator superfamily (MFS) profile" evidence="6">
    <location>
        <begin position="11"/>
        <end position="473"/>
    </location>
</feature>
<keyword evidence="3 5" id="KW-1133">Transmembrane helix</keyword>
<dbReference type="GO" id="GO:0022857">
    <property type="term" value="F:transmembrane transporter activity"/>
    <property type="evidence" value="ECO:0000318"/>
    <property type="project" value="GO_Central"/>
</dbReference>
<feature type="transmembrane region" description="Helical" evidence="5">
    <location>
        <begin position="357"/>
        <end position="374"/>
    </location>
</feature>
<protein>
    <recommendedName>
        <fullName evidence="6">Major facilitator superfamily (MFS) profile domain-containing protein</fullName>
    </recommendedName>
</protein>
<evidence type="ECO:0000313" key="8">
    <source>
        <dbReference type="Proteomes" id="UP000001593"/>
    </source>
</evidence>
<feature type="transmembrane region" description="Helical" evidence="5">
    <location>
        <begin position="136"/>
        <end position="158"/>
    </location>
</feature>
<dbReference type="PROSITE" id="PS50850">
    <property type="entry name" value="MFS"/>
    <property type="match status" value="1"/>
</dbReference>
<dbReference type="eggNOG" id="KOG2325">
    <property type="taxonomic scope" value="Eukaryota"/>
</dbReference>
<dbReference type="Gene3D" id="1.20.1250.20">
    <property type="entry name" value="MFS general substrate transporter like domains"/>
    <property type="match status" value="1"/>
</dbReference>
<keyword evidence="4 5" id="KW-0472">Membrane</keyword>
<evidence type="ECO:0000256" key="3">
    <source>
        <dbReference type="ARBA" id="ARBA00022989"/>
    </source>
</evidence>
<feature type="transmembrane region" description="Helical" evidence="5">
    <location>
        <begin position="178"/>
        <end position="196"/>
    </location>
</feature>
<dbReference type="InterPro" id="IPR051068">
    <property type="entry name" value="MFS_Domain-Containing_Protein"/>
</dbReference>
<dbReference type="HOGENOM" id="CLU_557728_0_0_1"/>
<dbReference type="PANTHER" id="PTHR23510:SF16">
    <property type="entry name" value="MAJOR FACILITATOR SUPERFAMILY (MFS) PROFILE DOMAIN-CONTAINING PROTEIN"/>
    <property type="match status" value="1"/>
</dbReference>
<reference evidence="7 8" key="1">
    <citation type="journal article" date="2007" name="Science">
        <title>Sea anemone genome reveals ancestral eumetazoan gene repertoire and genomic organization.</title>
        <authorList>
            <person name="Putnam N.H."/>
            <person name="Srivastava M."/>
            <person name="Hellsten U."/>
            <person name="Dirks B."/>
            <person name="Chapman J."/>
            <person name="Salamov A."/>
            <person name="Terry A."/>
            <person name="Shapiro H."/>
            <person name="Lindquist E."/>
            <person name="Kapitonov V.V."/>
            <person name="Jurka J."/>
            <person name="Genikhovich G."/>
            <person name="Grigoriev I.V."/>
            <person name="Lucas S.M."/>
            <person name="Steele R.E."/>
            <person name="Finnerty J.R."/>
            <person name="Technau U."/>
            <person name="Martindale M.Q."/>
            <person name="Rokhsar D.S."/>
        </authorList>
    </citation>
    <scope>NUCLEOTIDE SEQUENCE [LARGE SCALE GENOMIC DNA]</scope>
    <source>
        <strain evidence="8">CH2 X CH6</strain>
    </source>
</reference>
<dbReference type="InterPro" id="IPR011701">
    <property type="entry name" value="MFS"/>
</dbReference>
<evidence type="ECO:0000256" key="4">
    <source>
        <dbReference type="ARBA" id="ARBA00023136"/>
    </source>
</evidence>
<evidence type="ECO:0000259" key="6">
    <source>
        <dbReference type="PROSITE" id="PS50850"/>
    </source>
</evidence>
<dbReference type="KEGG" id="nve:5521939"/>
<keyword evidence="2 5" id="KW-0812">Transmembrane</keyword>
<evidence type="ECO:0000256" key="2">
    <source>
        <dbReference type="ARBA" id="ARBA00022692"/>
    </source>
</evidence>
<dbReference type="AlphaFoldDB" id="A7RFQ2"/>
<dbReference type="GO" id="GO:0016020">
    <property type="term" value="C:membrane"/>
    <property type="evidence" value="ECO:0000318"/>
    <property type="project" value="GO_Central"/>
</dbReference>
<feature type="transmembrane region" description="Helical" evidence="5">
    <location>
        <begin position="450"/>
        <end position="472"/>
    </location>
</feature>
<dbReference type="InParanoid" id="A7RFQ2"/>
<feature type="transmembrane region" description="Helical" evidence="5">
    <location>
        <begin position="328"/>
        <end position="345"/>
    </location>
</feature>
<dbReference type="EMBL" id="DS469508">
    <property type="protein sequence ID" value="EDO49760.1"/>
    <property type="molecule type" value="Genomic_DNA"/>
</dbReference>
<dbReference type="SUPFAM" id="SSF103473">
    <property type="entry name" value="MFS general substrate transporter"/>
    <property type="match status" value="1"/>
</dbReference>
<dbReference type="OMA" id="IFLRLCN"/>
<evidence type="ECO:0000256" key="1">
    <source>
        <dbReference type="ARBA" id="ARBA00004141"/>
    </source>
</evidence>
<proteinExistence type="predicted"/>
<feature type="transmembrane region" description="Helical" evidence="5">
    <location>
        <begin position="12"/>
        <end position="34"/>
    </location>
</feature>
<keyword evidence="8" id="KW-1185">Reference proteome</keyword>